<feature type="domain" description="G" evidence="1">
    <location>
        <begin position="18"/>
        <end position="143"/>
    </location>
</feature>
<dbReference type="PANTHER" id="PTHR42714:SF7">
    <property type="entry name" value="G DOMAIN-CONTAINING PROTEIN"/>
    <property type="match status" value="1"/>
</dbReference>
<dbReference type="Proteomes" id="UP000247540">
    <property type="component" value="Unassembled WGS sequence"/>
</dbReference>
<organism evidence="2 3">
    <name type="scientific">Xylophilus ampelinus</name>
    <dbReference type="NCBI Taxonomy" id="54067"/>
    <lineage>
        <taxon>Bacteria</taxon>
        <taxon>Pseudomonadati</taxon>
        <taxon>Pseudomonadota</taxon>
        <taxon>Betaproteobacteria</taxon>
        <taxon>Burkholderiales</taxon>
        <taxon>Xylophilus</taxon>
    </lineage>
</organism>
<evidence type="ECO:0000313" key="2">
    <source>
        <dbReference type="EMBL" id="PYE74322.1"/>
    </source>
</evidence>
<dbReference type="AlphaFoldDB" id="A0A318SCK5"/>
<dbReference type="GO" id="GO:0005829">
    <property type="term" value="C:cytosol"/>
    <property type="evidence" value="ECO:0007669"/>
    <property type="project" value="TreeGrafter"/>
</dbReference>
<dbReference type="InterPro" id="IPR006073">
    <property type="entry name" value="GTP-bd"/>
</dbReference>
<name>A0A318SCK5_9BURK</name>
<dbReference type="InterPro" id="IPR005225">
    <property type="entry name" value="Small_GTP-bd"/>
</dbReference>
<evidence type="ECO:0000313" key="3">
    <source>
        <dbReference type="Proteomes" id="UP000247540"/>
    </source>
</evidence>
<dbReference type="Gene3D" id="3.40.50.300">
    <property type="entry name" value="P-loop containing nucleotide triphosphate hydrolases"/>
    <property type="match status" value="1"/>
</dbReference>
<dbReference type="EMBL" id="QJTC01000026">
    <property type="protein sequence ID" value="PYE74322.1"/>
    <property type="molecule type" value="Genomic_DNA"/>
</dbReference>
<reference evidence="2 3" key="1">
    <citation type="submission" date="2018-06" db="EMBL/GenBank/DDBJ databases">
        <title>Genomic Encyclopedia of Type Strains, Phase III (KMG-III): the genomes of soil and plant-associated and newly described type strains.</title>
        <authorList>
            <person name="Whitman W."/>
        </authorList>
    </citation>
    <scope>NUCLEOTIDE SEQUENCE [LARGE SCALE GENOMIC DNA]</scope>
    <source>
        <strain evidence="2 3">CECT 7646</strain>
    </source>
</reference>
<protein>
    <submittedName>
        <fullName evidence="2">Small GTP-binding protein</fullName>
    </submittedName>
</protein>
<sequence length="472" mass="49881">MTSPAMAPASVPGSEPIRIAVVGHTNAGKTSLLRTLSRRIDFGEVSDRPGTTRHVESIDLRADGRAAVRFFDTPGIEDAVALQEHLHLPSMAPADALPAERVRRFLAGPEAHGVFEQEAKVLRTLLGADAAFLVIDVRAPVLPKYRAEIALLHACARPVLPVLNFVRDGAGREADWRALLADAGLHAVVRFDATAPFTGAERDLYQDLGTLLPTHRVTLQRVVQALGTEAEARQGAALREIASLLVRCTALRRSVPDASAAAMRSAADALQAEVRQAARHCIDTLLALHGFRADDADEAPLPHLEGRWEMDLFSPEALKAAGLRLGAGTAAGAVVGVVTDIALAGLSLGAGAALGGAIGGAVSQGWGPLGRKVWNRARGVRELTVDDAALALLVRWQRVLLQALERRGHADPQRLQTSSLPYDTAAGSAMAALRAAHPARSHPDWADLRSADPARQALVKAVAHALRAGQSG</sequence>
<dbReference type="Pfam" id="PF11981">
    <property type="entry name" value="DUF3482"/>
    <property type="match status" value="1"/>
</dbReference>
<dbReference type="PANTHER" id="PTHR42714">
    <property type="entry name" value="TRNA MODIFICATION GTPASE GTPBP3"/>
    <property type="match status" value="1"/>
</dbReference>
<dbReference type="InterPro" id="IPR027417">
    <property type="entry name" value="P-loop_NTPase"/>
</dbReference>
<evidence type="ECO:0000259" key="1">
    <source>
        <dbReference type="Pfam" id="PF01926"/>
    </source>
</evidence>
<dbReference type="NCBIfam" id="TIGR00231">
    <property type="entry name" value="small_GTP"/>
    <property type="match status" value="1"/>
</dbReference>
<dbReference type="GO" id="GO:0030488">
    <property type="term" value="P:tRNA methylation"/>
    <property type="evidence" value="ECO:0007669"/>
    <property type="project" value="TreeGrafter"/>
</dbReference>
<comment type="caution">
    <text evidence="2">The sequence shown here is derived from an EMBL/GenBank/DDBJ whole genome shotgun (WGS) entry which is preliminary data.</text>
</comment>
<accession>A0A318SCK5</accession>
<dbReference type="Pfam" id="PF01926">
    <property type="entry name" value="MMR_HSR1"/>
    <property type="match status" value="1"/>
</dbReference>
<dbReference type="GO" id="GO:0005525">
    <property type="term" value="F:GTP binding"/>
    <property type="evidence" value="ECO:0007669"/>
    <property type="project" value="InterPro"/>
</dbReference>
<dbReference type="GO" id="GO:0002098">
    <property type="term" value="P:tRNA wobble uridine modification"/>
    <property type="evidence" value="ECO:0007669"/>
    <property type="project" value="TreeGrafter"/>
</dbReference>
<dbReference type="InterPro" id="IPR021871">
    <property type="entry name" value="DUF3482"/>
</dbReference>
<proteinExistence type="predicted"/>
<gene>
    <name evidence="2" type="ORF">DFQ15_12641</name>
</gene>
<dbReference type="SUPFAM" id="SSF52540">
    <property type="entry name" value="P-loop containing nucleoside triphosphate hydrolases"/>
    <property type="match status" value="1"/>
</dbReference>
<keyword evidence="3" id="KW-1185">Reference proteome</keyword>